<dbReference type="EMBL" id="CAMGYJ010000004">
    <property type="protein sequence ID" value="CAI0401089.1"/>
    <property type="molecule type" value="Genomic_DNA"/>
</dbReference>
<name>A0AAV0IUB0_9ROSI</name>
<dbReference type="Proteomes" id="UP001154282">
    <property type="component" value="Unassembled WGS sequence"/>
</dbReference>
<evidence type="ECO:0000313" key="1">
    <source>
        <dbReference type="EMBL" id="CAI0401089.1"/>
    </source>
</evidence>
<sequence length="65" mass="7231">MGDAVSMSVVIPRPGRAATGENCYDDDGYEDGGWRMGGVGDWGKRRVTKQGFHPSKFQFLLYFVN</sequence>
<evidence type="ECO:0000313" key="2">
    <source>
        <dbReference type="Proteomes" id="UP001154282"/>
    </source>
</evidence>
<comment type="caution">
    <text evidence="1">The sequence shown here is derived from an EMBL/GenBank/DDBJ whole genome shotgun (WGS) entry which is preliminary data.</text>
</comment>
<reference evidence="1" key="1">
    <citation type="submission" date="2022-08" db="EMBL/GenBank/DDBJ databases">
        <authorList>
            <person name="Gutierrez-Valencia J."/>
        </authorList>
    </citation>
    <scope>NUCLEOTIDE SEQUENCE</scope>
</reference>
<organism evidence="1 2">
    <name type="scientific">Linum tenue</name>
    <dbReference type="NCBI Taxonomy" id="586396"/>
    <lineage>
        <taxon>Eukaryota</taxon>
        <taxon>Viridiplantae</taxon>
        <taxon>Streptophyta</taxon>
        <taxon>Embryophyta</taxon>
        <taxon>Tracheophyta</taxon>
        <taxon>Spermatophyta</taxon>
        <taxon>Magnoliopsida</taxon>
        <taxon>eudicotyledons</taxon>
        <taxon>Gunneridae</taxon>
        <taxon>Pentapetalae</taxon>
        <taxon>rosids</taxon>
        <taxon>fabids</taxon>
        <taxon>Malpighiales</taxon>
        <taxon>Linaceae</taxon>
        <taxon>Linum</taxon>
    </lineage>
</organism>
<keyword evidence="2" id="KW-1185">Reference proteome</keyword>
<dbReference type="AlphaFoldDB" id="A0AAV0IUB0"/>
<proteinExistence type="predicted"/>
<gene>
    <name evidence="1" type="ORF">LITE_LOCUS11044</name>
</gene>
<accession>A0AAV0IUB0</accession>
<protein>
    <submittedName>
        <fullName evidence="1">Uncharacterized protein</fullName>
    </submittedName>
</protein>